<evidence type="ECO:0000313" key="11">
    <source>
        <dbReference type="EMBL" id="AAO90217.1"/>
    </source>
</evidence>
<accession>Q83DM6</accession>
<sequence>MVITSKPCVFLDRDGVIVVPEFRNGRTFAPKTLEGFSYFPDTKKTLVRLKTAGYLLIVVTNQPDVGNGITSLATIENMHNKMRQELPIDHIEVCYHSQKDNCHCRKPKAGMLLNSLKKFNIIVQKSFMIGDRSSDIEAGRKLNLKTIFIDHHYQEPITANPDYICQDLSQGVEIILREENA</sequence>
<dbReference type="EC" id="3.1.3.-" evidence="7"/>
<evidence type="ECO:0000256" key="8">
    <source>
        <dbReference type="PIRSR" id="PIRSR004682-1"/>
    </source>
</evidence>
<feature type="binding site" evidence="10">
    <location>
        <position position="12"/>
    </location>
    <ligand>
        <name>Mg(2+)</name>
        <dbReference type="ChEBI" id="CHEBI:18420"/>
    </ligand>
</feature>
<dbReference type="GO" id="GO:0009103">
    <property type="term" value="P:lipopolysaccharide biosynthetic process"/>
    <property type="evidence" value="ECO:0000318"/>
    <property type="project" value="GO_Central"/>
</dbReference>
<feature type="site" description="Stabilizes the phosphoryl group" evidence="9">
    <location>
        <position position="60"/>
    </location>
</feature>
<comment type="similarity">
    <text evidence="7">Belongs to the gmhB family.</text>
</comment>
<evidence type="ECO:0000256" key="7">
    <source>
        <dbReference type="PIRNR" id="PIRNR004682"/>
    </source>
</evidence>
<dbReference type="KEGG" id="cbu:CBU_0673"/>
<feature type="binding site" evidence="10">
    <location>
        <position position="94"/>
    </location>
    <ligand>
        <name>Zn(2+)</name>
        <dbReference type="ChEBI" id="CHEBI:29105"/>
    </ligand>
</feature>
<dbReference type="OrthoDB" id="9781367at2"/>
<comment type="cofactor">
    <cofactor evidence="10">
        <name>Zn(2+)</name>
        <dbReference type="ChEBI" id="CHEBI:29105"/>
    </cofactor>
</comment>
<evidence type="ECO:0000256" key="5">
    <source>
        <dbReference type="ARBA" id="ARBA00023277"/>
    </source>
</evidence>
<feature type="site" description="Stabilizes the phosphoryl group" evidence="9">
    <location>
        <position position="106"/>
    </location>
</feature>
<dbReference type="GO" id="GO:0046872">
    <property type="term" value="F:metal ion binding"/>
    <property type="evidence" value="ECO:0007669"/>
    <property type="project" value="UniProtKB-KW"/>
</dbReference>
<dbReference type="PANTHER" id="PTHR42891:SF1">
    <property type="entry name" value="D-GLYCERO-BETA-D-MANNO-HEPTOSE-1,7-BISPHOSPHATE 7-PHOSPHATASE"/>
    <property type="match status" value="1"/>
</dbReference>
<proteinExistence type="inferred from homology"/>
<dbReference type="HOGENOM" id="CLU_085077_1_1_6"/>
<evidence type="ECO:0000256" key="6">
    <source>
        <dbReference type="ARBA" id="ARBA00031828"/>
    </source>
</evidence>
<name>Q83DM6_COXBU</name>
<dbReference type="Gene3D" id="3.40.50.1000">
    <property type="entry name" value="HAD superfamily/HAD-like"/>
    <property type="match status" value="1"/>
</dbReference>
<dbReference type="SUPFAM" id="SSF56784">
    <property type="entry name" value="HAD-like"/>
    <property type="match status" value="1"/>
</dbReference>
<feature type="binding site" evidence="10">
    <location>
        <position position="104"/>
    </location>
    <ligand>
        <name>Zn(2+)</name>
        <dbReference type="ChEBI" id="CHEBI:29105"/>
    </ligand>
</feature>
<gene>
    <name evidence="11" type="ordered locus">CBU_0673</name>
</gene>
<dbReference type="InterPro" id="IPR004446">
    <property type="entry name" value="Heptose_bisP_phosphatase"/>
</dbReference>
<keyword evidence="2 7" id="KW-0963">Cytoplasm</keyword>
<keyword evidence="4 7" id="KW-0378">Hydrolase</keyword>
<protein>
    <recommendedName>
        <fullName evidence="6 7">D,D-heptose 1,7-bisphosphate phosphatase</fullName>
        <ecNumber evidence="7">3.1.3.-</ecNumber>
    </recommendedName>
</protein>
<dbReference type="NCBIfam" id="TIGR01656">
    <property type="entry name" value="Histidinol-ppas"/>
    <property type="match status" value="1"/>
</dbReference>
<evidence type="ECO:0000313" key="12">
    <source>
        <dbReference type="Proteomes" id="UP000002671"/>
    </source>
</evidence>
<dbReference type="PATRIC" id="fig|227377.7.peg.655"/>
<keyword evidence="12" id="KW-1185">Reference proteome</keyword>
<evidence type="ECO:0000256" key="10">
    <source>
        <dbReference type="PIRSR" id="PIRSR004682-4"/>
    </source>
</evidence>
<dbReference type="AlphaFoldDB" id="Q83DM6"/>
<feature type="site" description="Contributes to substrate recognition" evidence="9">
    <location>
        <position position="105"/>
    </location>
</feature>
<feature type="binding site" evidence="10">
    <location>
        <position position="14"/>
    </location>
    <ligand>
        <name>Mg(2+)</name>
        <dbReference type="ChEBI" id="CHEBI:18420"/>
    </ligand>
</feature>
<evidence type="ECO:0000256" key="1">
    <source>
        <dbReference type="ARBA" id="ARBA00004496"/>
    </source>
</evidence>
<feature type="binding site" evidence="10">
    <location>
        <position position="102"/>
    </location>
    <ligand>
        <name>Zn(2+)</name>
        <dbReference type="ChEBI" id="CHEBI:29105"/>
    </ligand>
</feature>
<dbReference type="RefSeq" id="WP_010957728.1">
    <property type="nucleotide sequence ID" value="NC_002971.4"/>
</dbReference>
<evidence type="ECO:0000256" key="3">
    <source>
        <dbReference type="ARBA" id="ARBA00022723"/>
    </source>
</evidence>
<dbReference type="Proteomes" id="UP000002671">
    <property type="component" value="Chromosome"/>
</dbReference>
<dbReference type="Pfam" id="PF13242">
    <property type="entry name" value="Hydrolase_like"/>
    <property type="match status" value="1"/>
</dbReference>
<dbReference type="InterPro" id="IPR006549">
    <property type="entry name" value="HAD-SF_hydro_IIIA"/>
</dbReference>
<dbReference type="PIRSF" id="PIRSF004682">
    <property type="entry name" value="GmhB"/>
    <property type="match status" value="1"/>
</dbReference>
<comment type="cofactor">
    <cofactor evidence="10">
        <name>Mg(2+)</name>
        <dbReference type="ChEBI" id="CHEBI:18420"/>
    </cofactor>
</comment>
<comment type="subcellular location">
    <subcellularLocation>
        <location evidence="1 7">Cytoplasm</location>
    </subcellularLocation>
</comment>
<dbReference type="PANTHER" id="PTHR42891">
    <property type="entry name" value="D-GLYCERO-BETA-D-MANNO-HEPTOSE-1,7-BISPHOSPHATE 7-PHOSPHATASE"/>
    <property type="match status" value="1"/>
</dbReference>
<dbReference type="InterPro" id="IPR006543">
    <property type="entry name" value="Histidinol-phos"/>
</dbReference>
<dbReference type="RefSeq" id="NP_819703.1">
    <property type="nucleotide sequence ID" value="NC_002971.4"/>
</dbReference>
<dbReference type="EnsemblBacteria" id="AAO90217">
    <property type="protein sequence ID" value="AAO90217"/>
    <property type="gene ID" value="CBU_0673"/>
</dbReference>
<keyword evidence="5 7" id="KW-0119">Carbohydrate metabolism</keyword>
<dbReference type="NCBIfam" id="TIGR01662">
    <property type="entry name" value="HAD-SF-IIIA"/>
    <property type="match status" value="1"/>
</dbReference>
<dbReference type="GO" id="GO:0034200">
    <property type="term" value="F:D-glycero-beta-D-manno-heptose 1,7-bisphosphate 7-phosphatase activity"/>
    <property type="evidence" value="ECO:0000318"/>
    <property type="project" value="GO_Central"/>
</dbReference>
<evidence type="ECO:0000256" key="4">
    <source>
        <dbReference type="ARBA" id="ARBA00022801"/>
    </source>
</evidence>
<dbReference type="EMBL" id="AE016828">
    <property type="protein sequence ID" value="AAO90217.1"/>
    <property type="molecule type" value="Genomic_DNA"/>
</dbReference>
<reference evidence="11 12" key="2">
    <citation type="journal article" date="2009" name="Infect. Immun.">
        <title>Comparative genomics reveal extensive transposon-mediated genomic plasticity and diversity among potential effector proteins within the genus Coxiella.</title>
        <authorList>
            <person name="Beare P.A."/>
            <person name="Unsworth N."/>
            <person name="Andoh M."/>
            <person name="Voth D.E."/>
            <person name="Omsland A."/>
            <person name="Gilk S.D."/>
            <person name="Williams K.P."/>
            <person name="Sobral B.W."/>
            <person name="Kupko J.J.III."/>
            <person name="Porcella S.F."/>
            <person name="Samuel J.E."/>
            <person name="Heinzen R.A."/>
        </authorList>
    </citation>
    <scope>NUCLEOTIDE SEQUENCE [LARGE SCALE GENOMIC DNA]</scope>
    <source>
        <strain evidence="12">RSA 493 / Nine Mile phase I</strain>
    </source>
</reference>
<dbReference type="GeneID" id="1208562"/>
<keyword evidence="10" id="KW-0460">Magnesium</keyword>
<feature type="active site" description="Proton donor" evidence="8">
    <location>
        <position position="14"/>
    </location>
</feature>
<dbReference type="GO" id="GO:0005829">
    <property type="term" value="C:cytosol"/>
    <property type="evidence" value="ECO:0000318"/>
    <property type="project" value="GO_Central"/>
</dbReference>
<dbReference type="InterPro" id="IPR023214">
    <property type="entry name" value="HAD_sf"/>
</dbReference>
<keyword evidence="3 10" id="KW-0479">Metal-binding</keyword>
<reference evidence="11 12" key="1">
    <citation type="journal article" date="2003" name="Proc. Natl. Acad. Sci. U.S.A.">
        <title>Complete genome sequence of the Q-fever pathogen, Coxiella burnetii.</title>
        <authorList>
            <person name="Seshadri R."/>
            <person name="Paulsen I.T."/>
            <person name="Eisen J.A."/>
            <person name="Read T.D."/>
            <person name="Nelson K.E."/>
            <person name="Nelson W.C."/>
            <person name="Ward N.L."/>
            <person name="Tettelin H."/>
            <person name="Davidsen T.M."/>
            <person name="Beanan M.J."/>
            <person name="Deboy R.T."/>
            <person name="Daugherty S.C."/>
            <person name="Brinkac L.M."/>
            <person name="Madupu R."/>
            <person name="Dodson R.J."/>
            <person name="Khouri H.M."/>
            <person name="Lee K.H."/>
            <person name="Carty H.A."/>
            <person name="Scanlan D."/>
            <person name="Heinzen R.A."/>
            <person name="Thompson H.A."/>
            <person name="Samuel J.E."/>
            <person name="Fraser C.M."/>
            <person name="Heidelberg J.F."/>
        </authorList>
    </citation>
    <scope>NUCLEOTIDE SEQUENCE [LARGE SCALE GENOMIC DNA]</scope>
    <source>
        <strain evidence="12">RSA 493 / Nine Mile phase I</strain>
    </source>
</reference>
<dbReference type="CDD" id="cd07503">
    <property type="entry name" value="HAD_HisB-N"/>
    <property type="match status" value="1"/>
</dbReference>
<keyword evidence="10" id="KW-0862">Zinc</keyword>
<dbReference type="InterPro" id="IPR036412">
    <property type="entry name" value="HAD-like_sf"/>
</dbReference>
<dbReference type="eggNOG" id="COG0241">
    <property type="taxonomic scope" value="Bacteria"/>
</dbReference>
<feature type="active site" description="Nucleophile" evidence="8">
    <location>
        <position position="12"/>
    </location>
</feature>
<evidence type="ECO:0000256" key="2">
    <source>
        <dbReference type="ARBA" id="ARBA00022490"/>
    </source>
</evidence>
<feature type="binding site" evidence="10">
    <location>
        <position position="96"/>
    </location>
    <ligand>
        <name>Zn(2+)</name>
        <dbReference type="ChEBI" id="CHEBI:29105"/>
    </ligand>
</feature>
<feature type="binding site" evidence="10">
    <location>
        <position position="131"/>
    </location>
    <ligand>
        <name>Mg(2+)</name>
        <dbReference type="ChEBI" id="CHEBI:18420"/>
    </ligand>
</feature>
<dbReference type="STRING" id="227377.CBU_0673"/>
<evidence type="ECO:0000256" key="9">
    <source>
        <dbReference type="PIRSR" id="PIRSR004682-3"/>
    </source>
</evidence>
<organism evidence="11 12">
    <name type="scientific">Coxiella burnetii (strain RSA 493 / Nine Mile phase I)</name>
    <dbReference type="NCBI Taxonomy" id="227377"/>
    <lineage>
        <taxon>Bacteria</taxon>
        <taxon>Pseudomonadati</taxon>
        <taxon>Pseudomonadota</taxon>
        <taxon>Gammaproteobacteria</taxon>
        <taxon>Legionellales</taxon>
        <taxon>Coxiellaceae</taxon>
        <taxon>Coxiella</taxon>
    </lineage>
</organism>